<keyword evidence="1" id="KW-0472">Membrane</keyword>
<dbReference type="PANTHER" id="PTHR31303">
    <property type="entry name" value="CTP-DEPENDENT DIACYLGLYCEROL KINASE 1"/>
    <property type="match status" value="1"/>
</dbReference>
<keyword evidence="1" id="KW-0812">Transmembrane</keyword>
<keyword evidence="1" id="KW-1133">Transmembrane helix</keyword>
<reference evidence="2 3" key="1">
    <citation type="journal article" date="2016" name="ISME J.">
        <title>Chasing the elusive Euryarchaeota class WSA2: genomes reveal a uniquely fastidious methyl-reducing methanogen.</title>
        <authorList>
            <person name="Nobu M.K."/>
            <person name="Narihiro T."/>
            <person name="Kuroda K."/>
            <person name="Mei R."/>
            <person name="Liu W.T."/>
        </authorList>
    </citation>
    <scope>NUCLEOTIDE SEQUENCE [LARGE SCALE GENOMIC DNA]</scope>
    <source>
        <strain evidence="2">U1lsi0528_Bin055</strain>
    </source>
</reference>
<comment type="caution">
    <text evidence="2">The sequence shown here is derived from an EMBL/GenBank/DDBJ whole genome shotgun (WGS) entry which is preliminary data.</text>
</comment>
<dbReference type="GO" id="GO:0016779">
    <property type="term" value="F:nucleotidyltransferase activity"/>
    <property type="evidence" value="ECO:0007669"/>
    <property type="project" value="UniProtKB-KW"/>
</dbReference>
<dbReference type="GO" id="GO:0004143">
    <property type="term" value="F:ATP-dependent diacylglycerol kinase activity"/>
    <property type="evidence" value="ECO:0007669"/>
    <property type="project" value="InterPro"/>
</dbReference>
<feature type="transmembrane region" description="Helical" evidence="1">
    <location>
        <begin position="180"/>
        <end position="201"/>
    </location>
</feature>
<sequence length="227" mass="25340">MLSGDILGLIIVYGYVAVLLFISEKLLSKYKIFSRKFLHIMVGNVMFVLPIFETKFAMTFLAAAPFIPLTFLMSPHSPLKIKDKISSSGHGLGLVYYAISWTVLAFLFFDKPWIIAVGIAAMSYGDGMASLIGTRFGKRKYHFFGETKSIEGSVTMYLTLIAVMWIALKYYGYIFSNVNIVPINFIILLFVPLIATIFEAVTPKGLDNLTACFSATSLYYLLALVLQ</sequence>
<evidence type="ECO:0000313" key="2">
    <source>
        <dbReference type="EMBL" id="KYC51888.1"/>
    </source>
</evidence>
<feature type="transmembrane region" description="Helical" evidence="1">
    <location>
        <begin position="6"/>
        <end position="23"/>
    </location>
</feature>
<name>A0A150J417_9EURY</name>
<feature type="transmembrane region" description="Helical" evidence="1">
    <location>
        <begin position="154"/>
        <end position="174"/>
    </location>
</feature>
<evidence type="ECO:0000313" key="3">
    <source>
        <dbReference type="Proteomes" id="UP000075398"/>
    </source>
</evidence>
<dbReference type="AlphaFoldDB" id="A0A150J417"/>
<feature type="transmembrane region" description="Helical" evidence="1">
    <location>
        <begin position="115"/>
        <end position="133"/>
    </location>
</feature>
<keyword evidence="2" id="KW-0548">Nucleotidyltransferase</keyword>
<dbReference type="PANTHER" id="PTHR31303:SF1">
    <property type="entry name" value="CTP-DEPENDENT DIACYLGLYCEROL KINASE 1"/>
    <property type="match status" value="1"/>
</dbReference>
<proteinExistence type="predicted"/>
<dbReference type="Proteomes" id="UP000075398">
    <property type="component" value="Unassembled WGS sequence"/>
</dbReference>
<dbReference type="PATRIC" id="fig|1705409.3.peg.1145"/>
<dbReference type="InterPro" id="IPR037997">
    <property type="entry name" value="Dgk1-like"/>
</dbReference>
<keyword evidence="2" id="KW-0808">Transferase</keyword>
<accession>A0A150J417</accession>
<protein>
    <submittedName>
        <fullName evidence="2">Cytidylyltransferase family protein</fullName>
    </submittedName>
</protein>
<gene>
    <name evidence="2" type="ORF">AMQ22_01110</name>
</gene>
<organism evidence="2 3">
    <name type="scientific">Candidatus Methanofastidiosum methylothiophilum</name>
    <dbReference type="NCBI Taxonomy" id="1705564"/>
    <lineage>
        <taxon>Archaea</taxon>
        <taxon>Methanobacteriati</taxon>
        <taxon>Methanobacteriota</taxon>
        <taxon>Stenosarchaea group</taxon>
        <taxon>Candidatus Methanofastidiosia</taxon>
        <taxon>Candidatus Methanofastidiosales</taxon>
        <taxon>Candidatus Methanofastidiosaceae</taxon>
        <taxon>Candidatus Methanofastidiosum</taxon>
    </lineage>
</organism>
<feature type="transmembrane region" description="Helical" evidence="1">
    <location>
        <begin position="91"/>
        <end position="109"/>
    </location>
</feature>
<evidence type="ECO:0000256" key="1">
    <source>
        <dbReference type="SAM" id="Phobius"/>
    </source>
</evidence>
<dbReference type="EMBL" id="LNGC01000042">
    <property type="protein sequence ID" value="KYC51888.1"/>
    <property type="molecule type" value="Genomic_DNA"/>
</dbReference>